<organism evidence="2 3">
    <name type="scientific">Rhizopus oryzae</name>
    <name type="common">Mucormycosis agent</name>
    <name type="synonym">Rhizopus arrhizus var. delemar</name>
    <dbReference type="NCBI Taxonomy" id="64495"/>
    <lineage>
        <taxon>Eukaryota</taxon>
        <taxon>Fungi</taxon>
        <taxon>Fungi incertae sedis</taxon>
        <taxon>Mucoromycota</taxon>
        <taxon>Mucoromycotina</taxon>
        <taxon>Mucoromycetes</taxon>
        <taxon>Mucorales</taxon>
        <taxon>Mucorineae</taxon>
        <taxon>Rhizopodaceae</taxon>
        <taxon>Rhizopus</taxon>
    </lineage>
</organism>
<dbReference type="Proteomes" id="UP000716291">
    <property type="component" value="Unassembled WGS sequence"/>
</dbReference>
<sequence length="72" mass="7672">MRAGNRFRPYLPGQRDAAPMRGGLRPGTAAACRSCPESPAGSSGPLRGWPLCRLAQPARGWAWGWVPSDLAP</sequence>
<protein>
    <submittedName>
        <fullName evidence="2">Uncharacterized protein</fullName>
    </submittedName>
</protein>
<dbReference type="AlphaFoldDB" id="A0A9P6WRQ5"/>
<reference evidence="2" key="1">
    <citation type="journal article" date="2020" name="Microb. Genom.">
        <title>Genetic diversity of clinical and environmental Mucorales isolates obtained from an investigation of mucormycosis cases among solid organ transplant recipients.</title>
        <authorList>
            <person name="Nguyen M.H."/>
            <person name="Kaul D."/>
            <person name="Muto C."/>
            <person name="Cheng S.J."/>
            <person name="Richter R.A."/>
            <person name="Bruno V.M."/>
            <person name="Liu G."/>
            <person name="Beyhan S."/>
            <person name="Sundermann A.J."/>
            <person name="Mounaud S."/>
            <person name="Pasculle A.W."/>
            <person name="Nierman W.C."/>
            <person name="Driscoll E."/>
            <person name="Cumbie R."/>
            <person name="Clancy C.J."/>
            <person name="Dupont C.L."/>
        </authorList>
    </citation>
    <scope>NUCLEOTIDE SEQUENCE</scope>
    <source>
        <strain evidence="2">GL11</strain>
    </source>
</reference>
<accession>A0A9P6WRQ5</accession>
<evidence type="ECO:0000256" key="1">
    <source>
        <dbReference type="SAM" id="MobiDB-lite"/>
    </source>
</evidence>
<keyword evidence="3" id="KW-1185">Reference proteome</keyword>
<gene>
    <name evidence="2" type="ORF">G6F64_015339</name>
</gene>
<name>A0A9P6WRQ5_RHIOR</name>
<feature type="region of interest" description="Disordered" evidence="1">
    <location>
        <begin position="1"/>
        <end position="46"/>
    </location>
</feature>
<evidence type="ECO:0000313" key="3">
    <source>
        <dbReference type="Proteomes" id="UP000716291"/>
    </source>
</evidence>
<comment type="caution">
    <text evidence="2">The sequence shown here is derived from an EMBL/GenBank/DDBJ whole genome shotgun (WGS) entry which is preliminary data.</text>
</comment>
<dbReference type="EMBL" id="JAANQT010012843">
    <property type="protein sequence ID" value="KAG1273516.1"/>
    <property type="molecule type" value="Genomic_DNA"/>
</dbReference>
<proteinExistence type="predicted"/>
<evidence type="ECO:0000313" key="2">
    <source>
        <dbReference type="EMBL" id="KAG1273516.1"/>
    </source>
</evidence>